<sequence>GALNKSTPDGRPTASSVAEIHRKYTKIMEALENAEKGLVVLEDDDYGFLERKFRQGVDLLPVQRDMSEILTKVSDQLTKIKNVQYEGVKI</sequence>
<comment type="caution">
    <text evidence="1">The sequence shown here is derived from an EMBL/GenBank/DDBJ whole genome shotgun (WGS) entry which is preliminary data.</text>
</comment>
<reference evidence="1" key="1">
    <citation type="journal article" date="2014" name="Front. Microbiol.">
        <title>High frequency of phylogenetically diverse reductive dehalogenase-homologous genes in deep subseafloor sedimentary metagenomes.</title>
        <authorList>
            <person name="Kawai M."/>
            <person name="Futagami T."/>
            <person name="Toyoda A."/>
            <person name="Takaki Y."/>
            <person name="Nishi S."/>
            <person name="Hori S."/>
            <person name="Arai W."/>
            <person name="Tsubouchi T."/>
            <person name="Morono Y."/>
            <person name="Uchiyama I."/>
            <person name="Ito T."/>
            <person name="Fujiyama A."/>
            <person name="Inagaki F."/>
            <person name="Takami H."/>
        </authorList>
    </citation>
    <scope>NUCLEOTIDE SEQUENCE</scope>
    <source>
        <strain evidence="1">Expedition CK06-06</strain>
    </source>
</reference>
<feature type="non-terminal residue" evidence="1">
    <location>
        <position position="1"/>
    </location>
</feature>
<gene>
    <name evidence="1" type="ORF">S01H1_30258</name>
</gene>
<dbReference type="EMBL" id="BARS01018604">
    <property type="protein sequence ID" value="GAF96307.1"/>
    <property type="molecule type" value="Genomic_DNA"/>
</dbReference>
<protein>
    <submittedName>
        <fullName evidence="1">Uncharacterized protein</fullName>
    </submittedName>
</protein>
<evidence type="ECO:0000313" key="1">
    <source>
        <dbReference type="EMBL" id="GAF96307.1"/>
    </source>
</evidence>
<dbReference type="AlphaFoldDB" id="X0U7G2"/>
<name>X0U7G2_9ZZZZ</name>
<accession>X0U7G2</accession>
<proteinExistence type="predicted"/>
<organism evidence="1">
    <name type="scientific">marine sediment metagenome</name>
    <dbReference type="NCBI Taxonomy" id="412755"/>
    <lineage>
        <taxon>unclassified sequences</taxon>
        <taxon>metagenomes</taxon>
        <taxon>ecological metagenomes</taxon>
    </lineage>
</organism>